<feature type="transmembrane region" description="Helical" evidence="2">
    <location>
        <begin position="16"/>
        <end position="33"/>
    </location>
</feature>
<keyword evidence="4" id="KW-1185">Reference proteome</keyword>
<feature type="region of interest" description="Disordered" evidence="1">
    <location>
        <begin position="271"/>
        <end position="301"/>
    </location>
</feature>
<dbReference type="RefSeq" id="WP_127190013.1">
    <property type="nucleotide sequence ID" value="NZ_RZNY01000001.1"/>
</dbReference>
<gene>
    <name evidence="3" type="ORF">EJP82_00255</name>
</gene>
<evidence type="ECO:0000256" key="1">
    <source>
        <dbReference type="SAM" id="MobiDB-lite"/>
    </source>
</evidence>
<keyword evidence="2" id="KW-1133">Transmembrane helix</keyword>
<comment type="caution">
    <text evidence="3">The sequence shown here is derived from an EMBL/GenBank/DDBJ whole genome shotgun (WGS) entry which is preliminary data.</text>
</comment>
<accession>A0A433YEX3</accession>
<feature type="transmembrane region" description="Helical" evidence="2">
    <location>
        <begin position="218"/>
        <end position="238"/>
    </location>
</feature>
<dbReference type="Proteomes" id="UP000279446">
    <property type="component" value="Unassembled WGS sequence"/>
</dbReference>
<reference evidence="3 4" key="1">
    <citation type="submission" date="2018-12" db="EMBL/GenBank/DDBJ databases">
        <authorList>
            <person name="Sun L."/>
            <person name="Chen Z."/>
        </authorList>
    </citation>
    <scope>NUCLEOTIDE SEQUENCE [LARGE SCALE GENOMIC DNA]</scope>
    <source>
        <strain evidence="3 4">DSM 15890</strain>
    </source>
</reference>
<feature type="transmembrane region" description="Helical" evidence="2">
    <location>
        <begin position="244"/>
        <end position="261"/>
    </location>
</feature>
<evidence type="ECO:0000313" key="4">
    <source>
        <dbReference type="Proteomes" id="UP000279446"/>
    </source>
</evidence>
<proteinExistence type="predicted"/>
<sequence length="301" mass="33920">MSLSEWITWLQQHERTALASFLALALFLGLYGVSERKMARKERSRLDHLRISLELFSAAAGPLMRKVHKLETASYEEELLSDRLLACRAAPYITADLLVQIGAYINDQDPARLPLLQKTLERESERLIEERENLLSGIERPSWGQSLWQQVRPILPFLFASALLFCFGWLFKLIIDLSVGTTIEGRILLNNWTCFVSVIFSLLLLYPALMGGRRKVEGAALLQALSIFIALISLIHWISLDLSPYILGAQALLFFVGFLLAGNKPRRSRPFAGHYDQMNNESTGRATGDLPTDPESESSTN</sequence>
<feature type="compositionally biased region" description="Acidic residues" evidence="1">
    <location>
        <begin position="292"/>
        <end position="301"/>
    </location>
</feature>
<dbReference type="EMBL" id="RZNY01000001">
    <property type="protein sequence ID" value="RUT48417.1"/>
    <property type="molecule type" value="Genomic_DNA"/>
</dbReference>
<name>A0A433YEX3_9BACL</name>
<feature type="transmembrane region" description="Helical" evidence="2">
    <location>
        <begin position="154"/>
        <end position="175"/>
    </location>
</feature>
<dbReference type="OrthoDB" id="2564821at2"/>
<evidence type="ECO:0000256" key="2">
    <source>
        <dbReference type="SAM" id="Phobius"/>
    </source>
</evidence>
<keyword evidence="2" id="KW-0472">Membrane</keyword>
<evidence type="ECO:0000313" key="3">
    <source>
        <dbReference type="EMBL" id="RUT48417.1"/>
    </source>
</evidence>
<organism evidence="3 4">
    <name type="scientific">Paenibacillus anaericanus</name>
    <dbReference type="NCBI Taxonomy" id="170367"/>
    <lineage>
        <taxon>Bacteria</taxon>
        <taxon>Bacillati</taxon>
        <taxon>Bacillota</taxon>
        <taxon>Bacilli</taxon>
        <taxon>Bacillales</taxon>
        <taxon>Paenibacillaceae</taxon>
        <taxon>Paenibacillus</taxon>
    </lineage>
</organism>
<keyword evidence="2" id="KW-0812">Transmembrane</keyword>
<protein>
    <submittedName>
        <fullName evidence="3">Uncharacterized protein</fullName>
    </submittedName>
</protein>
<dbReference type="AlphaFoldDB" id="A0A433YEX3"/>
<feature type="transmembrane region" description="Helical" evidence="2">
    <location>
        <begin position="187"/>
        <end position="206"/>
    </location>
</feature>